<organism evidence="1 2">
    <name type="scientific">Senna tora</name>
    <dbReference type="NCBI Taxonomy" id="362788"/>
    <lineage>
        <taxon>Eukaryota</taxon>
        <taxon>Viridiplantae</taxon>
        <taxon>Streptophyta</taxon>
        <taxon>Embryophyta</taxon>
        <taxon>Tracheophyta</taxon>
        <taxon>Spermatophyta</taxon>
        <taxon>Magnoliopsida</taxon>
        <taxon>eudicotyledons</taxon>
        <taxon>Gunneridae</taxon>
        <taxon>Pentapetalae</taxon>
        <taxon>rosids</taxon>
        <taxon>fabids</taxon>
        <taxon>Fabales</taxon>
        <taxon>Fabaceae</taxon>
        <taxon>Caesalpinioideae</taxon>
        <taxon>Cassia clade</taxon>
        <taxon>Senna</taxon>
    </lineage>
</organism>
<sequence length="57" mass="6789">MAGDSKPSRYVKFHGRWKRRATRTLELKEELGHLKSETKKNHDETMKMLLEIYKSVV</sequence>
<name>A0A834XIH5_9FABA</name>
<comment type="caution">
    <text evidence="1">The sequence shown here is derived from an EMBL/GenBank/DDBJ whole genome shotgun (WGS) entry which is preliminary data.</text>
</comment>
<dbReference type="Proteomes" id="UP000634136">
    <property type="component" value="Unassembled WGS sequence"/>
</dbReference>
<accession>A0A834XIH5</accession>
<proteinExistence type="predicted"/>
<evidence type="ECO:0000313" key="2">
    <source>
        <dbReference type="Proteomes" id="UP000634136"/>
    </source>
</evidence>
<evidence type="ECO:0000313" key="1">
    <source>
        <dbReference type="EMBL" id="KAF7844431.1"/>
    </source>
</evidence>
<dbReference type="AlphaFoldDB" id="A0A834XIH5"/>
<gene>
    <name evidence="1" type="ORF">G2W53_001336</name>
</gene>
<keyword evidence="2" id="KW-1185">Reference proteome</keyword>
<dbReference type="EMBL" id="JAAIUW010000001">
    <property type="protein sequence ID" value="KAF7844431.1"/>
    <property type="molecule type" value="Genomic_DNA"/>
</dbReference>
<reference evidence="1" key="1">
    <citation type="submission" date="2020-09" db="EMBL/GenBank/DDBJ databases">
        <title>Genome-Enabled Discovery of Anthraquinone Biosynthesis in Senna tora.</title>
        <authorList>
            <person name="Kang S.-H."/>
            <person name="Pandey R.P."/>
            <person name="Lee C.-M."/>
            <person name="Sim J.-S."/>
            <person name="Jeong J.-T."/>
            <person name="Choi B.-S."/>
            <person name="Jung M."/>
            <person name="Ginzburg D."/>
            <person name="Zhao K."/>
            <person name="Won S.Y."/>
            <person name="Oh T.-J."/>
            <person name="Yu Y."/>
            <person name="Kim N.-H."/>
            <person name="Lee O.R."/>
            <person name="Lee T.-H."/>
            <person name="Bashyal P."/>
            <person name="Kim T.-S."/>
            <person name="Lee W.-H."/>
            <person name="Kawkins C."/>
            <person name="Kim C.-K."/>
            <person name="Kim J.S."/>
            <person name="Ahn B.O."/>
            <person name="Rhee S.Y."/>
            <person name="Sohng J.K."/>
        </authorList>
    </citation>
    <scope>NUCLEOTIDE SEQUENCE</scope>
    <source>
        <tissue evidence="1">Leaf</tissue>
    </source>
</reference>
<protein>
    <submittedName>
        <fullName evidence="1">Uncharacterized protein</fullName>
    </submittedName>
</protein>